<sequence length="112" mass="12419">MPLGALYCHYIENYDIFPNVKFLDSEVFNAVCGQKSSCLPASDGVLSSVLISCADILMKPIKEIFNIYLPGGIFPDIWECSYILPLHKSGSRHSIENCRDNAKCLLDLSSNS</sequence>
<dbReference type="AlphaFoldDB" id="A0A1A9VCG1"/>
<dbReference type="VEuPathDB" id="VectorBase:GAUT032847"/>
<evidence type="ECO:0000313" key="1">
    <source>
        <dbReference type="EnsemblMetazoa" id="GAUT032847-PA"/>
    </source>
</evidence>
<organism evidence="1 2">
    <name type="scientific">Glossina austeni</name>
    <name type="common">Savannah tsetse fly</name>
    <dbReference type="NCBI Taxonomy" id="7395"/>
    <lineage>
        <taxon>Eukaryota</taxon>
        <taxon>Metazoa</taxon>
        <taxon>Ecdysozoa</taxon>
        <taxon>Arthropoda</taxon>
        <taxon>Hexapoda</taxon>
        <taxon>Insecta</taxon>
        <taxon>Pterygota</taxon>
        <taxon>Neoptera</taxon>
        <taxon>Endopterygota</taxon>
        <taxon>Diptera</taxon>
        <taxon>Brachycera</taxon>
        <taxon>Muscomorpha</taxon>
        <taxon>Hippoboscoidea</taxon>
        <taxon>Glossinidae</taxon>
        <taxon>Glossina</taxon>
    </lineage>
</organism>
<evidence type="ECO:0000313" key="2">
    <source>
        <dbReference type="Proteomes" id="UP000078200"/>
    </source>
</evidence>
<dbReference type="Proteomes" id="UP000078200">
    <property type="component" value="Unassembled WGS sequence"/>
</dbReference>
<dbReference type="EnsemblMetazoa" id="GAUT032847-RA">
    <property type="protein sequence ID" value="GAUT032847-PA"/>
    <property type="gene ID" value="GAUT032847"/>
</dbReference>
<name>A0A1A9VCG1_GLOAU</name>
<protein>
    <submittedName>
        <fullName evidence="1">Uncharacterized protein</fullName>
    </submittedName>
</protein>
<keyword evidence="2" id="KW-1185">Reference proteome</keyword>
<proteinExistence type="predicted"/>
<reference evidence="1" key="1">
    <citation type="submission" date="2020-05" db="UniProtKB">
        <authorList>
            <consortium name="EnsemblMetazoa"/>
        </authorList>
    </citation>
    <scope>IDENTIFICATION</scope>
    <source>
        <strain evidence="1">TTRI</strain>
    </source>
</reference>
<accession>A0A1A9VCG1</accession>